<dbReference type="Proteomes" id="UP000829291">
    <property type="component" value="Chromosome 4"/>
</dbReference>
<reference evidence="2" key="1">
    <citation type="submission" date="2025-08" db="UniProtKB">
        <authorList>
            <consortium name="RefSeq"/>
        </authorList>
    </citation>
    <scope>IDENTIFICATION</scope>
    <source>
        <tissue evidence="2">Thorax and Abdomen</tissue>
    </source>
</reference>
<name>A0ABM3G0Z4_NEOLC</name>
<protein>
    <submittedName>
        <fullName evidence="2">Uncharacterized protein LOC107223830</fullName>
    </submittedName>
</protein>
<dbReference type="RefSeq" id="XP_046593935.1">
    <property type="nucleotide sequence ID" value="XM_046737979.1"/>
</dbReference>
<accession>A0ABM3G0Z4</accession>
<dbReference type="GeneID" id="107223830"/>
<organism evidence="1 2">
    <name type="scientific">Neodiprion lecontei</name>
    <name type="common">Redheaded pine sawfly</name>
    <dbReference type="NCBI Taxonomy" id="441921"/>
    <lineage>
        <taxon>Eukaryota</taxon>
        <taxon>Metazoa</taxon>
        <taxon>Ecdysozoa</taxon>
        <taxon>Arthropoda</taxon>
        <taxon>Hexapoda</taxon>
        <taxon>Insecta</taxon>
        <taxon>Pterygota</taxon>
        <taxon>Neoptera</taxon>
        <taxon>Endopterygota</taxon>
        <taxon>Hymenoptera</taxon>
        <taxon>Tenthredinoidea</taxon>
        <taxon>Diprionidae</taxon>
        <taxon>Diprioninae</taxon>
        <taxon>Neodiprion</taxon>
    </lineage>
</organism>
<keyword evidence="1" id="KW-1185">Reference proteome</keyword>
<evidence type="ECO:0000313" key="1">
    <source>
        <dbReference type="Proteomes" id="UP000829291"/>
    </source>
</evidence>
<gene>
    <name evidence="2" type="primary">LOC107223830</name>
</gene>
<proteinExistence type="predicted"/>
<sequence length="418" mass="48740">MDASTACCTCTEPLERVTHPVPVEWDADNMIKHFPRMINRGKSSKEVILSDRLFRLNTFDYLSRKSLVDGLEKYISQQRRIESFCIDGLGLSRKEGLRLVTALFNSRKTVTHFYCWRAFKRTEGPLLVDTGHLAGSGLYKDRVPRKQDWFTAIGCLDALTTLSMNYAYLATPDGDLLIAFSNIGDEVTSSGLKKKKKKKNNNKYRKIGLHWHWLQLLCLPEEIPKITDPGDGVGGYAIPDLAWMEAKLWAPCLKVQFVFVGIPEHEKHTKFLTKHTPVHSFVMSTDIDLQFRQPWYLGCTMKMIWTWYPKTLVYIYLQLWHHREIFDTELKKLFPLVPKLRVFEFVGEIRRIETLCAMCGQIRDEECKVNYLSFQLQYPIADQRGREEWKSDIDGLINCFRDTFKEMNVKFEVSFYPC</sequence>
<evidence type="ECO:0000313" key="2">
    <source>
        <dbReference type="RefSeq" id="XP_046593935.1"/>
    </source>
</evidence>